<organism evidence="1 2">
    <name type="scientific">Pseudogulbenkiania ferrooxidans EGD-HP2</name>
    <dbReference type="NCBI Taxonomy" id="1388764"/>
    <lineage>
        <taxon>Bacteria</taxon>
        <taxon>Pseudomonadati</taxon>
        <taxon>Pseudomonadota</taxon>
        <taxon>Betaproteobacteria</taxon>
        <taxon>Neisseriales</taxon>
        <taxon>Chromobacteriaceae</taxon>
        <taxon>Pseudogulbenkiania</taxon>
    </lineage>
</organism>
<reference evidence="1 2" key="1">
    <citation type="journal article" date="2013" name="Genome Announc.">
        <title>Genome Sequence of the Pigment-Producing Bacterium Pseudogulbenkiania ferrooxidans, Isolated from Loktak Lake.</title>
        <authorList>
            <person name="Puranik S."/>
            <person name="Talkal R."/>
            <person name="Qureshi A."/>
            <person name="Khardenavis A."/>
            <person name="Kapley A."/>
            <person name="Purohit H.J."/>
        </authorList>
    </citation>
    <scope>NUCLEOTIDE SEQUENCE [LARGE SCALE GENOMIC DNA]</scope>
    <source>
        <strain evidence="1 2">EGD-HP2</strain>
    </source>
</reference>
<evidence type="ECO:0000313" key="1">
    <source>
        <dbReference type="EMBL" id="ERE07312.1"/>
    </source>
</evidence>
<gene>
    <name evidence="1" type="ORF">O166_06020</name>
</gene>
<keyword evidence="2" id="KW-1185">Reference proteome</keyword>
<protein>
    <submittedName>
        <fullName evidence="1">Uncharacterized protein</fullName>
    </submittedName>
</protein>
<dbReference type="EMBL" id="AVPH01000201">
    <property type="protein sequence ID" value="ERE07312.1"/>
    <property type="molecule type" value="Genomic_DNA"/>
</dbReference>
<sequence length="147" mass="16041">MAMTAKQRKLLILGAALLAFGAVKFGLIYYWYLHNRQPAAPAAQALSCDIERGACALPGGGALRFSARPSHGQPFEIRLDGVAADAAPTADFTMPDMDMGFNRYTFVRDGEGWKARVILPMCVSGSRDWRVEVKAGKTAYLLPFSVR</sequence>
<accession>A0ABN0N7Y4</accession>
<evidence type="ECO:0000313" key="2">
    <source>
        <dbReference type="Proteomes" id="UP000016426"/>
    </source>
</evidence>
<comment type="caution">
    <text evidence="1">The sequence shown here is derived from an EMBL/GenBank/DDBJ whole genome shotgun (WGS) entry which is preliminary data.</text>
</comment>
<proteinExistence type="predicted"/>
<name>A0ABN0N7Y4_9NEIS</name>
<dbReference type="Proteomes" id="UP000016426">
    <property type="component" value="Unassembled WGS sequence"/>
</dbReference>